<comment type="caution">
    <text evidence="2">The sequence shown here is derived from an EMBL/GenBank/DDBJ whole genome shotgun (WGS) entry which is preliminary data.</text>
</comment>
<evidence type="ECO:0000256" key="1">
    <source>
        <dbReference type="SAM" id="Phobius"/>
    </source>
</evidence>
<reference evidence="2" key="1">
    <citation type="submission" date="2021-10" db="EMBL/GenBank/DDBJ databases">
        <authorList>
            <person name="Criscuolo A."/>
        </authorList>
    </citation>
    <scope>NUCLEOTIDE SEQUENCE</scope>
    <source>
        <strain evidence="2">CIP111885</strain>
    </source>
</reference>
<dbReference type="AlphaFoldDB" id="A0A9C7GCW1"/>
<feature type="transmembrane region" description="Helical" evidence="1">
    <location>
        <begin position="35"/>
        <end position="55"/>
    </location>
</feature>
<sequence>MKMAWWVFMSLLTVQIILIQYMVEEYLAGHYDNLFYYVLALGFMFIITVITYLFFRRVDKIMDH</sequence>
<name>A0A9C7GCW1_9BACI</name>
<keyword evidence="1" id="KW-1133">Transmembrane helix</keyword>
<dbReference type="EMBL" id="CAKJTG010000031">
    <property type="protein sequence ID" value="CAG9610266.1"/>
    <property type="molecule type" value="Genomic_DNA"/>
</dbReference>
<evidence type="ECO:0000313" key="3">
    <source>
        <dbReference type="Proteomes" id="UP000789845"/>
    </source>
</evidence>
<evidence type="ECO:0000313" key="2">
    <source>
        <dbReference type="EMBL" id="CAG9610266.1"/>
    </source>
</evidence>
<keyword evidence="1" id="KW-0472">Membrane</keyword>
<gene>
    <name evidence="2" type="ORF">NEOCIP111885_04012</name>
</gene>
<keyword evidence="3" id="KW-1185">Reference proteome</keyword>
<proteinExistence type="predicted"/>
<feature type="transmembrane region" description="Helical" evidence="1">
    <location>
        <begin position="5"/>
        <end position="23"/>
    </location>
</feature>
<accession>A0A9C7GCW1</accession>
<dbReference type="RefSeq" id="WP_230498521.1">
    <property type="nucleotide sequence ID" value="NZ_CAKJTG010000031.1"/>
</dbReference>
<keyword evidence="1" id="KW-0812">Transmembrane</keyword>
<organism evidence="2 3">
    <name type="scientific">Pseudoneobacillus rhizosphaerae</name>
    <dbReference type="NCBI Taxonomy" id="2880968"/>
    <lineage>
        <taxon>Bacteria</taxon>
        <taxon>Bacillati</taxon>
        <taxon>Bacillota</taxon>
        <taxon>Bacilli</taxon>
        <taxon>Bacillales</taxon>
        <taxon>Bacillaceae</taxon>
        <taxon>Pseudoneobacillus</taxon>
    </lineage>
</organism>
<protein>
    <submittedName>
        <fullName evidence="2">Uncharacterized protein</fullName>
    </submittedName>
</protein>
<dbReference type="Proteomes" id="UP000789845">
    <property type="component" value="Unassembled WGS sequence"/>
</dbReference>